<reference evidence="21" key="1">
    <citation type="journal article" date="1997" name="Nucleic Acids Res.">
        <title>tRNAscan-SE: a program for improved detection of transfer RNA genes in genomic sequence.</title>
        <authorList>
            <person name="Lowe T.M."/>
            <person name="Eddy S.R."/>
        </authorList>
    </citation>
    <scope>NUCLEOTIDE SEQUENCE [LARGE SCALE GENOMIC DNA]</scope>
</reference>
<proteinExistence type="inferred from homology"/>
<evidence type="ECO:0000256" key="10">
    <source>
        <dbReference type="ARBA" id="ARBA00022729"/>
    </source>
</evidence>
<dbReference type="Pfam" id="PF00246">
    <property type="entry name" value="Peptidase_M14"/>
    <property type="match status" value="1"/>
</dbReference>
<accession>A0ABM1PQV9</accession>
<dbReference type="InterPro" id="IPR018300">
    <property type="entry name" value="Aminotrans_IV_CS"/>
</dbReference>
<dbReference type="Gene3D" id="3.30.70.340">
    <property type="entry name" value="Metallocarboxypeptidase-like"/>
    <property type="match status" value="1"/>
</dbReference>
<evidence type="ECO:0000256" key="4">
    <source>
        <dbReference type="ARBA" id="ARBA00009320"/>
    </source>
</evidence>
<evidence type="ECO:0000256" key="11">
    <source>
        <dbReference type="ARBA" id="ARBA00022801"/>
    </source>
</evidence>
<dbReference type="Gene3D" id="3.20.10.10">
    <property type="entry name" value="D-amino Acid Aminotransferase, subunit A, domain 2"/>
    <property type="match status" value="1"/>
</dbReference>
<dbReference type="PANTHER" id="PTHR11705">
    <property type="entry name" value="PROTEASE FAMILY M14 CARBOXYPEPTIDASE A,B"/>
    <property type="match status" value="1"/>
</dbReference>
<evidence type="ECO:0000256" key="14">
    <source>
        <dbReference type="ARBA" id="ARBA00023049"/>
    </source>
</evidence>
<keyword evidence="16" id="KW-0100">Branched-chain amino acid biosynthesis</keyword>
<evidence type="ECO:0000256" key="12">
    <source>
        <dbReference type="ARBA" id="ARBA00022833"/>
    </source>
</evidence>
<keyword evidence="8" id="KW-0808">Transferase</keyword>
<evidence type="ECO:0000256" key="17">
    <source>
        <dbReference type="PROSITE-ProRule" id="PRU01379"/>
    </source>
</evidence>
<comment type="similarity">
    <text evidence="4">Belongs to the class-IV pyridoxal-phosphate-dependent aminotransferase family.</text>
</comment>
<dbReference type="InterPro" id="IPR003146">
    <property type="entry name" value="M14A_act_pep"/>
</dbReference>
<dbReference type="InterPro" id="IPR036990">
    <property type="entry name" value="M14A-like_propep"/>
</dbReference>
<sequence>MTTKMAINAKDIFRNQHRLIRFIEQSIRLCSNQSLKTAQQQHQKSNATADFEISASVNTEYTHAPEPIKHDKDLGQQFKASQLAVRLATPQQLQPKPDNDEELGFGKLFTDHMLKIYYHKSLGGWQRPEITPLENLVMHPAAKVLHYAVELFEGMKAYRGVDGKIRIFRPDMNMARMNLAAQRSGLPTFEGKEFVKCLARLLSIDSEWVPHTEAASLYIRPTLIGIDPTLGVASSDSALLYSILSPVGSYFKTGSNGAVSLLADPRYTRAWPGGVGNRKMGSNYAPTINVQKEAAARGLQQVLWLYGEDHQLTEVGTMNIFMFYVNDQGEQELITPPLNGLILPGITRDSILSMTRQWGKFKVREGVITMSMVTELLNQGRLVELPSDVVEAQTERTETGGLEPVAAEIASPELIEEHVVEQPMEQSVEQAQLEAMAEATTEAVQQANEEAQADDELVAEDSTPAATDEQNSPAVPVEQQVDSEAAESQPEIVEQQDSQPEPVAVAENEVDTTEASSMLETISADIEQGLSAAMSELLPEELNVTEAEEQTQQDEQSISPAEETPAEQPVEDFETQTDAAEPIMETATEQLIEEAMPVASDAAEEQQAPEESQNDGETLVEEPVATPAEIPAVETPAETPAEIPAEVPAEIPAEVPAEIPAAVAVEIPAAPQPEPEQSILTTIIPAVVPQTPQRESEPIQVVDSVLNYVNASFIQQDPLPDMDAEQESATESAFNAQLRRYDGAQLWRIVVQTDKDKKLADELQTKYDGQLWKEVKQEVDYLLKPQVLAAAERHIRAANLSRIVLIDNLQQVIEVENPPAEQIAELQNRKGHRLTWQAYHRLEDIHGFIDYMAKTYPDICSTETIGYSVEKRPLKILKISNGNARNPSVWIDGGMHAREWISPATVSYIANQLIEGWEDLPDHMRNINWYIHPVANPDGYEYSHTTDRLWRKNMRSHGRQCPGVDLNRNFGYKWGGKGTSASPCSQTYRGSKAFSEPETFYISKFISGFPRDTFQAYLSFHSYGQYILYPWGYDYQLTKDRADLDRVARQAGSIITKSSGVKYTVGSSATTLYPAAGGSDDWAKGIAGIKYAYTIEMGDTGRYGFVLPAKFIQNNGKDGYTFADTLARAIIQGRSKDARSSTRSIRRRVR</sequence>
<feature type="region of interest" description="Disordered" evidence="19">
    <location>
        <begin position="431"/>
        <end position="514"/>
    </location>
</feature>
<keyword evidence="13 18" id="KW-0663">Pyridoxal phosphate</keyword>
<dbReference type="PANTHER" id="PTHR11705:SF91">
    <property type="entry name" value="FI01817P-RELATED"/>
    <property type="match status" value="1"/>
</dbReference>
<dbReference type="SUPFAM" id="SSF54897">
    <property type="entry name" value="Protease propeptides/inhibitors"/>
    <property type="match status" value="1"/>
</dbReference>
<dbReference type="InterPro" id="IPR057246">
    <property type="entry name" value="CARBOXYPEPT_ZN_1"/>
</dbReference>
<dbReference type="SMART" id="SM00631">
    <property type="entry name" value="Zn_pept"/>
    <property type="match status" value="1"/>
</dbReference>
<dbReference type="InterPro" id="IPR036038">
    <property type="entry name" value="Aminotransferase-like"/>
</dbReference>
<evidence type="ECO:0000256" key="13">
    <source>
        <dbReference type="ARBA" id="ARBA00022898"/>
    </source>
</evidence>
<comment type="similarity">
    <text evidence="3 17">Belongs to the peptidase M14 family.</text>
</comment>
<evidence type="ECO:0000313" key="22">
    <source>
        <dbReference type="RefSeq" id="XP_017869595.1"/>
    </source>
</evidence>
<feature type="domain" description="Peptidase M14" evidence="20">
    <location>
        <begin position="838"/>
        <end position="1130"/>
    </location>
</feature>
<evidence type="ECO:0000256" key="9">
    <source>
        <dbReference type="ARBA" id="ARBA00022723"/>
    </source>
</evidence>
<evidence type="ECO:0000256" key="8">
    <source>
        <dbReference type="ARBA" id="ARBA00022679"/>
    </source>
</evidence>
<dbReference type="SUPFAM" id="SSF53187">
    <property type="entry name" value="Zn-dependent exopeptidases"/>
    <property type="match status" value="1"/>
</dbReference>
<dbReference type="Pfam" id="PF01063">
    <property type="entry name" value="Aminotran_4"/>
    <property type="match status" value="1"/>
</dbReference>
<dbReference type="Pfam" id="PF02244">
    <property type="entry name" value="Propep_M14"/>
    <property type="match status" value="1"/>
</dbReference>
<dbReference type="InterPro" id="IPR000834">
    <property type="entry name" value="Peptidase_M14"/>
</dbReference>
<dbReference type="InterPro" id="IPR001544">
    <property type="entry name" value="Aminotrans_IV"/>
</dbReference>
<reference evidence="21" key="2">
    <citation type="journal article" date="2016" name="G3 (Bethesda)">
        <title>Genome Evolution in Three Species of Cactophilic Drosophila.</title>
        <authorList>
            <person name="Sanchez-Flores A."/>
            <person name="Penazola F."/>
            <person name="Carpinteyro-Ponce J."/>
            <person name="Nazario-Yepiz N."/>
            <person name="Abreu-Goodger C."/>
            <person name="Machado C.A."/>
            <person name="Markow T.A."/>
        </authorList>
    </citation>
    <scope>NUCLEOTIDE SEQUENCE [LARGE SCALE GENOMIC DNA]</scope>
</reference>
<evidence type="ECO:0000256" key="16">
    <source>
        <dbReference type="ARBA" id="ARBA00023304"/>
    </source>
</evidence>
<keyword evidence="6" id="KW-0121">Carboxypeptidase</keyword>
<dbReference type="InterPro" id="IPR033939">
    <property type="entry name" value="BCAT_family"/>
</dbReference>
<feature type="region of interest" description="Disordered" evidence="19">
    <location>
        <begin position="544"/>
        <end position="619"/>
    </location>
</feature>
<name>A0ABM1PQV9_DROAR</name>
<dbReference type="RefSeq" id="XP_017869595.1">
    <property type="nucleotide sequence ID" value="XM_018014106.1"/>
</dbReference>
<evidence type="ECO:0000256" key="1">
    <source>
        <dbReference type="ARBA" id="ARBA00001933"/>
    </source>
</evidence>
<feature type="compositionally biased region" description="Polar residues" evidence="19">
    <location>
        <begin position="464"/>
        <end position="473"/>
    </location>
</feature>
<keyword evidence="10" id="KW-0732">Signal</keyword>
<keyword evidence="16" id="KW-0028">Amino-acid biosynthesis</keyword>
<protein>
    <submittedName>
        <fullName evidence="22">Uncharacterized protein LOC108618195 isoform X1</fullName>
    </submittedName>
</protein>
<evidence type="ECO:0000256" key="15">
    <source>
        <dbReference type="ARBA" id="ARBA00023157"/>
    </source>
</evidence>
<evidence type="ECO:0000256" key="5">
    <source>
        <dbReference type="ARBA" id="ARBA00022576"/>
    </source>
</evidence>
<dbReference type="PROSITE" id="PS00770">
    <property type="entry name" value="AA_TRANSFER_CLASS_4"/>
    <property type="match status" value="1"/>
</dbReference>
<evidence type="ECO:0000259" key="20">
    <source>
        <dbReference type="PROSITE" id="PS52035"/>
    </source>
</evidence>
<comment type="cofactor">
    <cofactor evidence="2">
        <name>Zn(2+)</name>
        <dbReference type="ChEBI" id="CHEBI:29105"/>
    </cofactor>
</comment>
<organism evidence="21 22">
    <name type="scientific">Drosophila arizonae</name>
    <name type="common">Fruit fly</name>
    <dbReference type="NCBI Taxonomy" id="7263"/>
    <lineage>
        <taxon>Eukaryota</taxon>
        <taxon>Metazoa</taxon>
        <taxon>Ecdysozoa</taxon>
        <taxon>Arthropoda</taxon>
        <taxon>Hexapoda</taxon>
        <taxon>Insecta</taxon>
        <taxon>Pterygota</taxon>
        <taxon>Neoptera</taxon>
        <taxon>Endopterygota</taxon>
        <taxon>Diptera</taxon>
        <taxon>Brachycera</taxon>
        <taxon>Muscomorpha</taxon>
        <taxon>Ephydroidea</taxon>
        <taxon>Drosophilidae</taxon>
        <taxon>Drosophila</taxon>
    </lineage>
</organism>
<keyword evidence="11" id="KW-0378">Hydrolase</keyword>
<keyword evidence="15" id="KW-1015">Disulfide bond</keyword>
<gene>
    <name evidence="22" type="primary">LOC108618195</name>
</gene>
<keyword evidence="9" id="KW-0479">Metal-binding</keyword>
<evidence type="ECO:0000256" key="19">
    <source>
        <dbReference type="SAM" id="MobiDB-lite"/>
    </source>
</evidence>
<dbReference type="CDD" id="cd03860">
    <property type="entry name" value="M14_CP_A-B_like"/>
    <property type="match status" value="1"/>
</dbReference>
<feature type="active site" description="Proton donor/acceptor" evidence="17">
    <location>
        <position position="1096"/>
    </location>
</feature>
<dbReference type="PROSITE" id="PS00132">
    <property type="entry name" value="CARBOXYPEPT_ZN_1"/>
    <property type="match status" value="1"/>
</dbReference>
<dbReference type="CDD" id="cd01557">
    <property type="entry name" value="BCAT_beta_family"/>
    <property type="match status" value="1"/>
</dbReference>
<keyword evidence="21" id="KW-1185">Reference proteome</keyword>
<keyword evidence="12" id="KW-0862">Zinc</keyword>
<feature type="compositionally biased region" description="Acidic residues" evidence="19">
    <location>
        <begin position="602"/>
        <end position="619"/>
    </location>
</feature>
<evidence type="ECO:0000256" key="7">
    <source>
        <dbReference type="ARBA" id="ARBA00022670"/>
    </source>
</evidence>
<evidence type="ECO:0000256" key="2">
    <source>
        <dbReference type="ARBA" id="ARBA00001947"/>
    </source>
</evidence>
<comment type="cofactor">
    <cofactor evidence="1 18">
        <name>pyridoxal 5'-phosphate</name>
        <dbReference type="ChEBI" id="CHEBI:597326"/>
    </cofactor>
</comment>
<dbReference type="Gene3D" id="3.40.630.10">
    <property type="entry name" value="Zn peptidases"/>
    <property type="match status" value="1"/>
</dbReference>
<dbReference type="SUPFAM" id="SSF56752">
    <property type="entry name" value="D-aminoacid aminotransferase-like PLP-dependent enzymes"/>
    <property type="match status" value="1"/>
</dbReference>
<dbReference type="InterPro" id="IPR043131">
    <property type="entry name" value="BCAT-like_N"/>
</dbReference>
<feature type="compositionally biased region" description="Low complexity" evidence="19">
    <location>
        <begin position="431"/>
        <end position="450"/>
    </location>
</feature>
<dbReference type="Proteomes" id="UP000694904">
    <property type="component" value="Chromosome X"/>
</dbReference>
<evidence type="ECO:0000256" key="6">
    <source>
        <dbReference type="ARBA" id="ARBA00022645"/>
    </source>
</evidence>
<evidence type="ECO:0000256" key="3">
    <source>
        <dbReference type="ARBA" id="ARBA00005988"/>
    </source>
</evidence>
<dbReference type="PRINTS" id="PR00765">
    <property type="entry name" value="CRBOXYPTASEA"/>
</dbReference>
<keyword evidence="5" id="KW-0032">Aminotransferase</keyword>
<reference evidence="22" key="3">
    <citation type="submission" date="2025-08" db="UniProtKB">
        <authorList>
            <consortium name="RefSeq"/>
        </authorList>
    </citation>
    <scope>IDENTIFICATION</scope>
    <source>
        <tissue evidence="22">Whole organism</tissue>
    </source>
</reference>
<keyword evidence="14" id="KW-0482">Metalloprotease</keyword>
<dbReference type="Gene3D" id="3.30.470.10">
    <property type="match status" value="1"/>
</dbReference>
<dbReference type="GeneID" id="108618195"/>
<evidence type="ECO:0000256" key="18">
    <source>
        <dbReference type="RuleBase" id="RU004516"/>
    </source>
</evidence>
<evidence type="ECO:0000313" key="21">
    <source>
        <dbReference type="Proteomes" id="UP000694904"/>
    </source>
</evidence>
<keyword evidence="7" id="KW-0645">Protease</keyword>
<dbReference type="PROSITE" id="PS52035">
    <property type="entry name" value="PEPTIDASE_M14"/>
    <property type="match status" value="1"/>
</dbReference>
<dbReference type="InterPro" id="IPR043132">
    <property type="entry name" value="BCAT-like_C"/>
</dbReference>